<dbReference type="GO" id="GO:0046872">
    <property type="term" value="F:metal ion binding"/>
    <property type="evidence" value="ECO:0007669"/>
    <property type="project" value="UniProtKB-KW"/>
</dbReference>
<dbReference type="STRING" id="941907.SAMN06295910_1061"/>
<sequence>MSDSEIDTPIAQTVPTPPTPPPERHDEDDRMNPDFVREVIDRVEAGDNEGARALVEPLHAADIADLFELIDRDDRRALAAAVADLLDGDVFAEMNDWVRDELIDALEPHQVAEIAGELDTDDAVAMIEDMEADEQAAVLSAMEPDDRAAIEEALTFPEESAGRLMRRDPIAVPEHWTVGQVIDFLRAEDELTTDFWEVFVVDPQHHPVGSVALSWILRTPRNFAMADLMQREQTLIPVDMDQEEVALRFQKYALISAAVVDPAGRLVGMITVDDIVHIIQEEAGEDVLLLSGAGEGDINEPLRDSYKARVRWLAANLLTALVGSSIIALFGAAIEQMVALAVLMPIVASIGGNAGTQTMAVAVRALAMNQLTRSNSLRTIWREIRLALLNGATIAILIGIGAGLVFGNPALGGVIAVAMLINIVIAGLAGVLVPLLLDRLNQDPAVASSVFVTTITDSMGFLAFLGLAVAAGLVSH</sequence>
<dbReference type="OrthoDB" id="9790355at2"/>
<dbReference type="InterPro" id="IPR046342">
    <property type="entry name" value="CBS_dom_sf"/>
</dbReference>
<keyword evidence="4 9" id="KW-0812">Transmembrane</keyword>
<dbReference type="SUPFAM" id="SSF54631">
    <property type="entry name" value="CBS-domain pair"/>
    <property type="match status" value="1"/>
</dbReference>
<dbReference type="AlphaFoldDB" id="A0A1X7G4E4"/>
<evidence type="ECO:0000256" key="7">
    <source>
        <dbReference type="ARBA" id="ARBA00023136"/>
    </source>
</evidence>
<dbReference type="Gene3D" id="1.25.60.10">
    <property type="entry name" value="MgtE N-terminal domain-like"/>
    <property type="match status" value="1"/>
</dbReference>
<dbReference type="InterPro" id="IPR000644">
    <property type="entry name" value="CBS_dom"/>
</dbReference>
<evidence type="ECO:0000256" key="3">
    <source>
        <dbReference type="ARBA" id="ARBA00022448"/>
    </source>
</evidence>
<dbReference type="Gene3D" id="1.10.357.20">
    <property type="entry name" value="SLC41 divalent cation transporters, integral membrane domain"/>
    <property type="match status" value="1"/>
</dbReference>
<protein>
    <recommendedName>
        <fullName evidence="9">Magnesium transporter MgtE</fullName>
    </recommendedName>
</protein>
<dbReference type="Pfam" id="PF01769">
    <property type="entry name" value="MgtE"/>
    <property type="match status" value="1"/>
</dbReference>
<proteinExistence type="inferred from homology"/>
<dbReference type="InterPro" id="IPR006668">
    <property type="entry name" value="Mg_transptr_MgtE_intracell_dom"/>
</dbReference>
<accession>A0A1X7G4E4</accession>
<keyword evidence="6 9" id="KW-1133">Transmembrane helix</keyword>
<feature type="domain" description="CBS" evidence="11">
    <location>
        <begin position="165"/>
        <end position="228"/>
    </location>
</feature>
<organism evidence="12 13">
    <name type="scientific">Allosphingosinicella indica</name>
    <dbReference type="NCBI Taxonomy" id="941907"/>
    <lineage>
        <taxon>Bacteria</taxon>
        <taxon>Pseudomonadati</taxon>
        <taxon>Pseudomonadota</taxon>
        <taxon>Alphaproteobacteria</taxon>
        <taxon>Sphingomonadales</taxon>
        <taxon>Sphingomonadaceae</taxon>
        <taxon>Allosphingosinicella</taxon>
    </lineage>
</organism>
<dbReference type="SUPFAM" id="SSF158791">
    <property type="entry name" value="MgtE N-terminal domain-like"/>
    <property type="match status" value="1"/>
</dbReference>
<evidence type="ECO:0000256" key="1">
    <source>
        <dbReference type="ARBA" id="ARBA00004141"/>
    </source>
</evidence>
<dbReference type="SMART" id="SM00116">
    <property type="entry name" value="CBS"/>
    <property type="match status" value="2"/>
</dbReference>
<dbReference type="SMART" id="SM00924">
    <property type="entry name" value="MgtE_N"/>
    <property type="match status" value="1"/>
</dbReference>
<feature type="domain" description="CBS" evidence="11">
    <location>
        <begin position="229"/>
        <end position="287"/>
    </location>
</feature>
<keyword evidence="3 9" id="KW-0813">Transport</keyword>
<dbReference type="Proteomes" id="UP000192934">
    <property type="component" value="Chromosome I"/>
</dbReference>
<dbReference type="InterPro" id="IPR006669">
    <property type="entry name" value="MgtE_transporter"/>
</dbReference>
<feature type="transmembrane region" description="Helical" evidence="9">
    <location>
        <begin position="387"/>
        <end position="407"/>
    </location>
</feature>
<dbReference type="GO" id="GO:0015095">
    <property type="term" value="F:magnesium ion transmembrane transporter activity"/>
    <property type="evidence" value="ECO:0007669"/>
    <property type="project" value="UniProtKB-UniRule"/>
</dbReference>
<keyword evidence="8" id="KW-0129">CBS domain</keyword>
<feature type="compositionally biased region" description="Basic and acidic residues" evidence="10">
    <location>
        <begin position="22"/>
        <end position="32"/>
    </location>
</feature>
<dbReference type="PANTHER" id="PTHR43773">
    <property type="entry name" value="MAGNESIUM TRANSPORTER MGTE"/>
    <property type="match status" value="1"/>
</dbReference>
<feature type="transmembrane region" description="Helical" evidence="9">
    <location>
        <begin position="449"/>
        <end position="474"/>
    </location>
</feature>
<keyword evidence="9" id="KW-0479">Metal-binding</keyword>
<evidence type="ECO:0000256" key="10">
    <source>
        <dbReference type="SAM" id="MobiDB-lite"/>
    </source>
</evidence>
<dbReference type="NCBIfam" id="TIGR00400">
    <property type="entry name" value="mgtE"/>
    <property type="match status" value="1"/>
</dbReference>
<reference evidence="13" key="1">
    <citation type="submission" date="2017-04" db="EMBL/GenBank/DDBJ databases">
        <authorList>
            <person name="Varghese N."/>
            <person name="Submissions S."/>
        </authorList>
    </citation>
    <scope>NUCLEOTIDE SEQUENCE [LARGE SCALE GENOMIC DNA]</scope>
    <source>
        <strain evidence="13">Dd16</strain>
    </source>
</reference>
<dbReference type="InterPro" id="IPR038076">
    <property type="entry name" value="MgtE_N_sf"/>
</dbReference>
<feature type="transmembrane region" description="Helical" evidence="9">
    <location>
        <begin position="312"/>
        <end position="334"/>
    </location>
</feature>
<dbReference type="PROSITE" id="PS51371">
    <property type="entry name" value="CBS"/>
    <property type="match status" value="2"/>
</dbReference>
<feature type="transmembrane region" description="Helical" evidence="9">
    <location>
        <begin position="340"/>
        <end position="366"/>
    </location>
</feature>
<dbReference type="Pfam" id="PF03448">
    <property type="entry name" value="MgtE_N"/>
    <property type="match status" value="1"/>
</dbReference>
<comment type="similarity">
    <text evidence="2 9">Belongs to the SLC41A transporter family.</text>
</comment>
<evidence type="ECO:0000259" key="11">
    <source>
        <dbReference type="PROSITE" id="PS51371"/>
    </source>
</evidence>
<feature type="region of interest" description="Disordered" evidence="10">
    <location>
        <begin position="1"/>
        <end position="32"/>
    </location>
</feature>
<name>A0A1X7G4E4_9SPHN</name>
<comment type="subunit">
    <text evidence="9">Homodimer.</text>
</comment>
<dbReference type="CDD" id="cd04606">
    <property type="entry name" value="CBS_pair_Mg_transporter"/>
    <property type="match status" value="1"/>
</dbReference>
<keyword evidence="9" id="KW-1003">Cell membrane</keyword>
<feature type="transmembrane region" description="Helical" evidence="9">
    <location>
        <begin position="413"/>
        <end position="437"/>
    </location>
</feature>
<evidence type="ECO:0000313" key="12">
    <source>
        <dbReference type="EMBL" id="SMF63310.1"/>
    </source>
</evidence>
<dbReference type="Pfam" id="PF00571">
    <property type="entry name" value="CBS"/>
    <property type="match status" value="2"/>
</dbReference>
<dbReference type="EMBL" id="LT840185">
    <property type="protein sequence ID" value="SMF63310.1"/>
    <property type="molecule type" value="Genomic_DNA"/>
</dbReference>
<keyword evidence="7 9" id="KW-0472">Membrane</keyword>
<dbReference type="GO" id="GO:0005886">
    <property type="term" value="C:plasma membrane"/>
    <property type="evidence" value="ECO:0007669"/>
    <property type="project" value="UniProtKB-SubCell"/>
</dbReference>
<dbReference type="RefSeq" id="WP_085217840.1">
    <property type="nucleotide sequence ID" value="NZ_LT840185.1"/>
</dbReference>
<gene>
    <name evidence="12" type="ORF">SAMN06295910_1061</name>
</gene>
<evidence type="ECO:0000256" key="9">
    <source>
        <dbReference type="RuleBase" id="RU362011"/>
    </source>
</evidence>
<dbReference type="PANTHER" id="PTHR43773:SF1">
    <property type="entry name" value="MAGNESIUM TRANSPORTER MGTE"/>
    <property type="match status" value="1"/>
</dbReference>
<keyword evidence="5 9" id="KW-0460">Magnesium</keyword>
<evidence type="ECO:0000256" key="6">
    <source>
        <dbReference type="ARBA" id="ARBA00022989"/>
    </source>
</evidence>
<dbReference type="InterPro" id="IPR006667">
    <property type="entry name" value="SLC41_membr_dom"/>
</dbReference>
<evidence type="ECO:0000256" key="5">
    <source>
        <dbReference type="ARBA" id="ARBA00022842"/>
    </source>
</evidence>
<evidence type="ECO:0000313" key="13">
    <source>
        <dbReference type="Proteomes" id="UP000192934"/>
    </source>
</evidence>
<dbReference type="SUPFAM" id="SSF161093">
    <property type="entry name" value="MgtE membrane domain-like"/>
    <property type="match status" value="1"/>
</dbReference>
<evidence type="ECO:0000256" key="2">
    <source>
        <dbReference type="ARBA" id="ARBA00009749"/>
    </source>
</evidence>
<evidence type="ECO:0000256" key="4">
    <source>
        <dbReference type="ARBA" id="ARBA00022692"/>
    </source>
</evidence>
<dbReference type="InterPro" id="IPR036739">
    <property type="entry name" value="SLC41_membr_dom_sf"/>
</dbReference>
<dbReference type="Gene3D" id="3.10.580.10">
    <property type="entry name" value="CBS-domain"/>
    <property type="match status" value="1"/>
</dbReference>
<comment type="subcellular location">
    <subcellularLocation>
        <location evidence="9">Cell membrane</location>
        <topology evidence="9">Multi-pass membrane protein</topology>
    </subcellularLocation>
    <subcellularLocation>
        <location evidence="1">Membrane</location>
        <topology evidence="1">Multi-pass membrane protein</topology>
    </subcellularLocation>
</comment>
<comment type="function">
    <text evidence="9">Acts as a magnesium transporter.</text>
</comment>
<keyword evidence="13" id="KW-1185">Reference proteome</keyword>
<evidence type="ECO:0000256" key="8">
    <source>
        <dbReference type="PROSITE-ProRule" id="PRU00703"/>
    </source>
</evidence>